<name>A0A2H3CGR9_9AGAR</name>
<reference evidence="5" key="1">
    <citation type="journal article" date="2017" name="Nat. Ecol. Evol.">
        <title>Genome expansion and lineage-specific genetic innovations in the forest pathogenic fungi Armillaria.</title>
        <authorList>
            <person name="Sipos G."/>
            <person name="Prasanna A.N."/>
            <person name="Walter M.C."/>
            <person name="O'Connor E."/>
            <person name="Balint B."/>
            <person name="Krizsan K."/>
            <person name="Kiss B."/>
            <person name="Hess J."/>
            <person name="Varga T."/>
            <person name="Slot J."/>
            <person name="Riley R."/>
            <person name="Boka B."/>
            <person name="Rigling D."/>
            <person name="Barry K."/>
            <person name="Lee J."/>
            <person name="Mihaltcheva S."/>
            <person name="LaButti K."/>
            <person name="Lipzen A."/>
            <person name="Waldron R."/>
            <person name="Moloney N.M."/>
            <person name="Sperisen C."/>
            <person name="Kredics L."/>
            <person name="Vagvoelgyi C."/>
            <person name="Patrignani A."/>
            <person name="Fitzpatrick D."/>
            <person name="Nagy I."/>
            <person name="Doyle S."/>
            <person name="Anderson J.B."/>
            <person name="Grigoriev I.V."/>
            <person name="Gueldener U."/>
            <person name="Muensterkoetter M."/>
            <person name="Nagy L.G."/>
        </authorList>
    </citation>
    <scope>NUCLEOTIDE SEQUENCE [LARGE SCALE GENOMIC DNA]</scope>
    <source>
        <strain evidence="5">28-4</strain>
    </source>
</reference>
<dbReference type="PANTHER" id="PTHR42028">
    <property type="entry name" value="CHROMOSOME 1, WHOLE GENOME SHOTGUN SEQUENCE"/>
    <property type="match status" value="1"/>
</dbReference>
<evidence type="ECO:0000313" key="5">
    <source>
        <dbReference type="Proteomes" id="UP000218334"/>
    </source>
</evidence>
<evidence type="ECO:0000256" key="1">
    <source>
        <dbReference type="SAM" id="MobiDB-lite"/>
    </source>
</evidence>
<proteinExistence type="predicted"/>
<feature type="domain" description="DUF7137" evidence="3">
    <location>
        <begin position="28"/>
        <end position="166"/>
    </location>
</feature>
<accession>A0A2H3CGR9</accession>
<keyword evidence="5" id="KW-1185">Reference proteome</keyword>
<evidence type="ECO:0000313" key="4">
    <source>
        <dbReference type="EMBL" id="PBK77588.1"/>
    </source>
</evidence>
<feature type="transmembrane region" description="Helical" evidence="2">
    <location>
        <begin position="175"/>
        <end position="199"/>
    </location>
</feature>
<dbReference type="Pfam" id="PF23585">
    <property type="entry name" value="DUF7137"/>
    <property type="match status" value="1"/>
</dbReference>
<evidence type="ECO:0000259" key="3">
    <source>
        <dbReference type="Pfam" id="PF23585"/>
    </source>
</evidence>
<sequence>MSSSSSSRSGSQSASSSGNSSTISIPATAAAGSLTITQPPTTVTSFYKIASNEMVTFGWNFTDVLVTPTHLTVSAQCDNGNTYPVGPASDGIIDGSATQVVWDVYSYQKSHSDNPLPQATCTLLICDERGLGASRRGGYMNPNSQATFAFYTPQSYTPISSGWSCAICSNGFSSYIAQPTIITIVATTLVVFLSGFQLLRNAFRTT</sequence>
<feature type="region of interest" description="Disordered" evidence="1">
    <location>
        <begin position="1"/>
        <end position="22"/>
    </location>
</feature>
<dbReference type="STRING" id="1076256.A0A2H3CGR9"/>
<dbReference type="AlphaFoldDB" id="A0A2H3CGR9"/>
<gene>
    <name evidence="4" type="ORF">ARMSODRAFT_949531</name>
</gene>
<keyword evidence="2" id="KW-1133">Transmembrane helix</keyword>
<dbReference type="InterPro" id="IPR055561">
    <property type="entry name" value="DUF7137"/>
</dbReference>
<protein>
    <recommendedName>
        <fullName evidence="3">DUF7137 domain-containing protein</fullName>
    </recommendedName>
</protein>
<keyword evidence="2" id="KW-0472">Membrane</keyword>
<dbReference type="EMBL" id="KZ293416">
    <property type="protein sequence ID" value="PBK77588.1"/>
    <property type="molecule type" value="Genomic_DNA"/>
</dbReference>
<keyword evidence="2" id="KW-0812">Transmembrane</keyword>
<dbReference type="PANTHER" id="PTHR42028:SF1">
    <property type="entry name" value="YALI0E30657P"/>
    <property type="match status" value="1"/>
</dbReference>
<organism evidence="4 5">
    <name type="scientific">Armillaria solidipes</name>
    <dbReference type="NCBI Taxonomy" id="1076256"/>
    <lineage>
        <taxon>Eukaryota</taxon>
        <taxon>Fungi</taxon>
        <taxon>Dikarya</taxon>
        <taxon>Basidiomycota</taxon>
        <taxon>Agaricomycotina</taxon>
        <taxon>Agaricomycetes</taxon>
        <taxon>Agaricomycetidae</taxon>
        <taxon>Agaricales</taxon>
        <taxon>Marasmiineae</taxon>
        <taxon>Physalacriaceae</taxon>
        <taxon>Armillaria</taxon>
    </lineage>
</organism>
<dbReference type="Proteomes" id="UP000218334">
    <property type="component" value="Unassembled WGS sequence"/>
</dbReference>
<evidence type="ECO:0000256" key="2">
    <source>
        <dbReference type="SAM" id="Phobius"/>
    </source>
</evidence>